<sequence>MFLTQGVLPHNHFYKYIIGSVLVIVASLIGQLPMLVVIYFKSIQDNLPFPATNEAMMHFLAPNATLFFMLLSFVFALLAFFLVVKVIHKQSILSVTTSRAQVDWSRVFFSFSIWAFFAIASTLLDWLLSPKDYVLNFDPLSFLLLLLIGVVFIPIQTTTEEYVFRGYLMQGFANMSLNKWFPLVMTSSIFGLMHLANPEVVKMGNSILIYYIGTGFFLGIITLMDEGMELALGFHAANNLVGALLVTSNWSVFQTHSILKDVSEPSVGYDVLLPVLLIYPILLLIFGRKYQWTQWKNRLAGSINNRL</sequence>
<keyword evidence="1" id="KW-0812">Transmembrane</keyword>
<feature type="domain" description="CAAX prenyl protease 2/Lysostaphin resistance protein A-like" evidence="2">
    <location>
        <begin position="141"/>
        <end position="241"/>
    </location>
</feature>
<dbReference type="Pfam" id="PF02517">
    <property type="entry name" value="Rce1-like"/>
    <property type="match status" value="1"/>
</dbReference>
<keyword evidence="1" id="KW-1133">Transmembrane helix</keyword>
<organism evidence="3 4">
    <name type="scientific">Flavobacterium succinicans</name>
    <dbReference type="NCBI Taxonomy" id="29536"/>
    <lineage>
        <taxon>Bacteria</taxon>
        <taxon>Pseudomonadati</taxon>
        <taxon>Bacteroidota</taxon>
        <taxon>Flavobacteriia</taxon>
        <taxon>Flavobacteriales</taxon>
        <taxon>Flavobacteriaceae</taxon>
        <taxon>Flavobacterium</taxon>
    </lineage>
</organism>
<dbReference type="Proteomes" id="UP000182961">
    <property type="component" value="Unassembled WGS sequence"/>
</dbReference>
<dbReference type="RefSeq" id="WP_024981744.1">
    <property type="nucleotide sequence ID" value="NZ_CBCRUM010000017.1"/>
</dbReference>
<dbReference type="GO" id="GO:0080120">
    <property type="term" value="P:CAAX-box protein maturation"/>
    <property type="evidence" value="ECO:0007669"/>
    <property type="project" value="UniProtKB-ARBA"/>
</dbReference>
<name>A0A1I4Z1D6_9FLAO</name>
<evidence type="ECO:0000256" key="1">
    <source>
        <dbReference type="SAM" id="Phobius"/>
    </source>
</evidence>
<reference evidence="4" key="1">
    <citation type="submission" date="2016-10" db="EMBL/GenBank/DDBJ databases">
        <authorList>
            <person name="Varghese N."/>
            <person name="Submissions S."/>
        </authorList>
    </citation>
    <scope>NUCLEOTIDE SEQUENCE [LARGE SCALE GENOMIC DNA]</scope>
    <source>
        <strain evidence="4">DSM 4002</strain>
    </source>
</reference>
<feature type="transmembrane region" description="Helical" evidence="1">
    <location>
        <begin position="180"/>
        <end position="197"/>
    </location>
</feature>
<feature type="transmembrane region" description="Helical" evidence="1">
    <location>
        <begin position="16"/>
        <end position="40"/>
    </location>
</feature>
<feature type="transmembrane region" description="Helical" evidence="1">
    <location>
        <begin position="203"/>
        <end position="223"/>
    </location>
</feature>
<dbReference type="GO" id="GO:0004175">
    <property type="term" value="F:endopeptidase activity"/>
    <property type="evidence" value="ECO:0007669"/>
    <property type="project" value="UniProtKB-ARBA"/>
</dbReference>
<dbReference type="EMBL" id="FOUT01000013">
    <property type="protein sequence ID" value="SFN43873.1"/>
    <property type="molecule type" value="Genomic_DNA"/>
</dbReference>
<feature type="transmembrane region" description="Helical" evidence="1">
    <location>
        <begin position="230"/>
        <end position="247"/>
    </location>
</feature>
<gene>
    <name evidence="3" type="ORF">SAMN05444143_11343</name>
</gene>
<evidence type="ECO:0000313" key="4">
    <source>
        <dbReference type="Proteomes" id="UP000182961"/>
    </source>
</evidence>
<feature type="transmembrane region" description="Helical" evidence="1">
    <location>
        <begin position="267"/>
        <end position="286"/>
    </location>
</feature>
<dbReference type="AlphaFoldDB" id="A0A1I4Z1D6"/>
<dbReference type="PANTHER" id="PTHR39430:SF1">
    <property type="entry name" value="PROTEASE"/>
    <property type="match status" value="1"/>
</dbReference>
<feature type="transmembrane region" description="Helical" evidence="1">
    <location>
        <begin position="107"/>
        <end position="128"/>
    </location>
</feature>
<keyword evidence="4" id="KW-1185">Reference proteome</keyword>
<dbReference type="PANTHER" id="PTHR39430">
    <property type="entry name" value="MEMBRANE-ASSOCIATED PROTEASE-RELATED"/>
    <property type="match status" value="1"/>
</dbReference>
<dbReference type="eggNOG" id="COG1266">
    <property type="taxonomic scope" value="Bacteria"/>
</dbReference>
<evidence type="ECO:0000313" key="3">
    <source>
        <dbReference type="EMBL" id="SFN43873.1"/>
    </source>
</evidence>
<feature type="transmembrane region" description="Helical" evidence="1">
    <location>
        <begin position="140"/>
        <end position="159"/>
    </location>
</feature>
<proteinExistence type="predicted"/>
<accession>A0A1I4Z1D6</accession>
<keyword evidence="1" id="KW-0472">Membrane</keyword>
<evidence type="ECO:0000259" key="2">
    <source>
        <dbReference type="Pfam" id="PF02517"/>
    </source>
</evidence>
<feature type="transmembrane region" description="Helical" evidence="1">
    <location>
        <begin position="60"/>
        <end position="87"/>
    </location>
</feature>
<dbReference type="InterPro" id="IPR003675">
    <property type="entry name" value="Rce1/LyrA-like_dom"/>
</dbReference>
<protein>
    <recommendedName>
        <fullName evidence="2">CAAX prenyl protease 2/Lysostaphin resistance protein A-like domain-containing protein</fullName>
    </recommendedName>
</protein>